<dbReference type="PROSITE" id="PS50164">
    <property type="entry name" value="GIY_YIG"/>
    <property type="match status" value="1"/>
</dbReference>
<keyword evidence="2" id="KW-0378">Hydrolase</keyword>
<dbReference type="GeneID" id="22160346"/>
<dbReference type="AlphaFoldDB" id="A0A097KP96"/>
<proteinExistence type="predicted"/>
<dbReference type="EMBL" id="KM462879">
    <property type="protein sequence ID" value="AIT94982.1"/>
    <property type="molecule type" value="Genomic_DNA"/>
</dbReference>
<name>A0A097KP96_9CHLO</name>
<dbReference type="Gene3D" id="3.40.1440.10">
    <property type="entry name" value="GIY-YIG endonuclease"/>
    <property type="match status" value="1"/>
</dbReference>
<protein>
    <submittedName>
        <fullName evidence="2">Putative GIY-YIG homing endonuclease</fullName>
    </submittedName>
</protein>
<sequence length="203" mass="23502">MNQLLGRGNKPSQMKLEAGKLPGLYMIHCKINDYRYYGESDNVSGRIASHKSMLRRKIHPNTALQSDWNLLTEDSFQFVVLYMGEDWTARKARLDMESSLIVKDIERVYNCFDSFEKRTGEQNPFYKRRHSEKTRRLQSKAKKGIPNDLLGTKISINGQEFPSIAQASRALGHARKTIRMRVNSLDYSDWFIIIDDHSPSAEK</sequence>
<organism evidence="2">
    <name type="scientific">Paradoxia multiseta</name>
    <dbReference type="NCBI Taxonomy" id="249350"/>
    <lineage>
        <taxon>Eukaryota</taxon>
        <taxon>Viridiplantae</taxon>
        <taxon>Chlorophyta</taxon>
        <taxon>core chlorophytes</taxon>
        <taxon>Trebouxiophyceae</taxon>
        <taxon>Trebouxiophyceae incertae sedis</taxon>
        <taxon>Coccomyxaceae</taxon>
        <taxon>Paradoxia</taxon>
    </lineage>
</organism>
<gene>
    <name evidence="2" type="primary">orf203</name>
</gene>
<keyword evidence="2" id="KW-0255">Endonuclease</keyword>
<dbReference type="GO" id="GO:0004519">
    <property type="term" value="F:endonuclease activity"/>
    <property type="evidence" value="ECO:0007669"/>
    <property type="project" value="UniProtKB-KW"/>
</dbReference>
<accession>A0A097KP96</accession>
<evidence type="ECO:0000259" key="1">
    <source>
        <dbReference type="PROSITE" id="PS50164"/>
    </source>
</evidence>
<dbReference type="RefSeq" id="YP_009106139.1">
    <property type="nucleotide sequence ID" value="NC_025540.1"/>
</dbReference>
<keyword evidence="2" id="KW-0540">Nuclease</keyword>
<dbReference type="InterPro" id="IPR035901">
    <property type="entry name" value="GIY-YIG_endonuc_sf"/>
</dbReference>
<dbReference type="CDD" id="cd10437">
    <property type="entry name" value="GIY-YIG_HE_I-TevI_like"/>
    <property type="match status" value="1"/>
</dbReference>
<feature type="domain" description="GIY-YIG" evidence="1">
    <location>
        <begin position="20"/>
        <end position="111"/>
    </location>
</feature>
<evidence type="ECO:0000313" key="2">
    <source>
        <dbReference type="EMBL" id="AIT94982.1"/>
    </source>
</evidence>
<keyword evidence="2" id="KW-0150">Chloroplast</keyword>
<dbReference type="SUPFAM" id="SSF64496">
    <property type="entry name" value="DNA-binding domain of intron-encoded endonucleases"/>
    <property type="match status" value="1"/>
</dbReference>
<dbReference type="InterPro" id="IPR000305">
    <property type="entry name" value="GIY-YIG_endonuc"/>
</dbReference>
<reference evidence="2" key="1">
    <citation type="journal article" date="2014" name="BMC Evol. Biol.">
        <title>Chloroplast phylogenomic analysis resolves deep-level relationships within the green algal class Trebouxiophyceae.</title>
        <authorList>
            <person name="Lemieux C."/>
            <person name="Otis C."/>
            <person name="Turmel M."/>
        </authorList>
    </citation>
    <scope>NUCLEOTIDE SEQUENCE</scope>
</reference>
<geneLocation type="chloroplast" evidence="2"/>
<dbReference type="Pfam" id="PF01541">
    <property type="entry name" value="GIY-YIG"/>
    <property type="match status" value="1"/>
</dbReference>
<keyword evidence="2" id="KW-0934">Plastid</keyword>
<dbReference type="SUPFAM" id="SSF82771">
    <property type="entry name" value="GIY-YIG endonuclease"/>
    <property type="match status" value="1"/>
</dbReference>